<dbReference type="InterPro" id="IPR027949">
    <property type="entry name" value="Chloroplast_duf"/>
</dbReference>
<feature type="transmembrane region" description="Helical" evidence="6">
    <location>
        <begin position="231"/>
        <end position="249"/>
    </location>
</feature>
<protein>
    <submittedName>
        <fullName evidence="7">Uncharacterized protein</fullName>
    </submittedName>
</protein>
<evidence type="ECO:0000313" key="7">
    <source>
        <dbReference type="EMBL" id="TXG55604.1"/>
    </source>
</evidence>
<dbReference type="OrthoDB" id="1897643at2759"/>
<comment type="subcellular location">
    <subcellularLocation>
        <location evidence="1">Membrane</location>
        <topology evidence="1">Multi-pass membrane protein</topology>
    </subcellularLocation>
</comment>
<dbReference type="PANTHER" id="PTHR33358:SF16">
    <property type="entry name" value="F-BOX PROTEIN"/>
    <property type="match status" value="1"/>
</dbReference>
<name>A0A5C7HF25_9ROSI</name>
<dbReference type="Pfam" id="PF04117">
    <property type="entry name" value="Mpv17_PMP22"/>
    <property type="match status" value="1"/>
</dbReference>
<keyword evidence="5 6" id="KW-0472">Membrane</keyword>
<evidence type="ECO:0000256" key="3">
    <source>
        <dbReference type="ARBA" id="ARBA00022692"/>
    </source>
</evidence>
<evidence type="ECO:0000256" key="6">
    <source>
        <dbReference type="SAM" id="Phobius"/>
    </source>
</evidence>
<proteinExistence type="inferred from homology"/>
<gene>
    <name evidence="7" type="ORF">EZV62_020860</name>
</gene>
<feature type="transmembrane region" description="Helical" evidence="6">
    <location>
        <begin position="208"/>
        <end position="225"/>
    </location>
</feature>
<dbReference type="PANTHER" id="PTHR33358">
    <property type="entry name" value="F-BOX PROTEIN WITH A DOMAIN PROTEIN"/>
    <property type="match status" value="1"/>
</dbReference>
<dbReference type="AlphaFoldDB" id="A0A5C7HF25"/>
<organism evidence="7 8">
    <name type="scientific">Acer yangbiense</name>
    <dbReference type="NCBI Taxonomy" id="1000413"/>
    <lineage>
        <taxon>Eukaryota</taxon>
        <taxon>Viridiplantae</taxon>
        <taxon>Streptophyta</taxon>
        <taxon>Embryophyta</taxon>
        <taxon>Tracheophyta</taxon>
        <taxon>Spermatophyta</taxon>
        <taxon>Magnoliopsida</taxon>
        <taxon>eudicotyledons</taxon>
        <taxon>Gunneridae</taxon>
        <taxon>Pentapetalae</taxon>
        <taxon>rosids</taxon>
        <taxon>malvids</taxon>
        <taxon>Sapindales</taxon>
        <taxon>Sapindaceae</taxon>
        <taxon>Hippocastanoideae</taxon>
        <taxon>Acereae</taxon>
        <taxon>Acer</taxon>
    </lineage>
</organism>
<dbReference type="EMBL" id="VAHF01000009">
    <property type="protein sequence ID" value="TXG55604.1"/>
    <property type="molecule type" value="Genomic_DNA"/>
</dbReference>
<evidence type="ECO:0000313" key="8">
    <source>
        <dbReference type="Proteomes" id="UP000323000"/>
    </source>
</evidence>
<evidence type="ECO:0000256" key="1">
    <source>
        <dbReference type="ARBA" id="ARBA00004141"/>
    </source>
</evidence>
<evidence type="ECO:0000256" key="4">
    <source>
        <dbReference type="ARBA" id="ARBA00022989"/>
    </source>
</evidence>
<keyword evidence="4 6" id="KW-1133">Transmembrane helix</keyword>
<comment type="caution">
    <text evidence="7">The sequence shown here is derived from an EMBL/GenBank/DDBJ whole genome shotgun (WGS) entry which is preliminary data.</text>
</comment>
<keyword evidence="3 6" id="KW-0812">Transmembrane</keyword>
<dbReference type="Proteomes" id="UP000323000">
    <property type="component" value="Chromosome 9"/>
</dbReference>
<reference evidence="8" key="1">
    <citation type="journal article" date="2019" name="Gigascience">
        <title>De novo genome assembly of the endangered Acer yangbiense, a plant species with extremely small populations endemic to Yunnan Province, China.</title>
        <authorList>
            <person name="Yang J."/>
            <person name="Wariss H.M."/>
            <person name="Tao L."/>
            <person name="Zhang R."/>
            <person name="Yun Q."/>
            <person name="Hollingsworth P."/>
            <person name="Dao Z."/>
            <person name="Luo G."/>
            <person name="Guo H."/>
            <person name="Ma Y."/>
            <person name="Sun W."/>
        </authorList>
    </citation>
    <scope>NUCLEOTIDE SEQUENCE [LARGE SCALE GENOMIC DNA]</scope>
    <source>
        <strain evidence="8">cv. Malutang</strain>
    </source>
</reference>
<evidence type="ECO:0000256" key="5">
    <source>
        <dbReference type="ARBA" id="ARBA00023136"/>
    </source>
</evidence>
<feature type="transmembrane region" description="Helical" evidence="6">
    <location>
        <begin position="54"/>
        <end position="73"/>
    </location>
</feature>
<evidence type="ECO:0000256" key="2">
    <source>
        <dbReference type="ARBA" id="ARBA00006824"/>
    </source>
</evidence>
<dbReference type="Pfam" id="PF14476">
    <property type="entry name" value="Chloroplast_duf"/>
    <property type="match status" value="1"/>
</dbReference>
<sequence>MRNIVGVLKTKDMDDYMKLGEKALKLNKMLAISGPILTGIAAIGSAFVGTTNGSLAVMVGVICGAMASVVNTFKHGGQVGMVFEMYRSNAGFFKLMQETIESNVNERDVERRENGEVFQTKVALQLGRSLSELRHLAASAASSSSSDEEKSLGSGVSITPLFALFGSGSRKFDIFSLEQLVFHGLLWDGRPWMQVKTKIKKDYPSVQYTAWMFWPVVGWINHQYMPLQFRVIFHSAVAMCWGIFLNLQARTMALPKAK</sequence>
<dbReference type="GO" id="GO:0016020">
    <property type="term" value="C:membrane"/>
    <property type="evidence" value="ECO:0007669"/>
    <property type="project" value="UniProtKB-SubCell"/>
</dbReference>
<dbReference type="InterPro" id="IPR007248">
    <property type="entry name" value="Mpv17_PMP22"/>
</dbReference>
<accession>A0A5C7HF25</accession>
<comment type="similarity">
    <text evidence="2">Belongs to the peroxisomal membrane protein PXMP2/4 family.</text>
</comment>
<keyword evidence="8" id="KW-1185">Reference proteome</keyword>
<feature type="transmembrane region" description="Helical" evidence="6">
    <location>
        <begin position="29"/>
        <end position="48"/>
    </location>
</feature>